<dbReference type="InterPro" id="IPR000058">
    <property type="entry name" value="Znf_AN1"/>
</dbReference>
<evidence type="ECO:0000256" key="2">
    <source>
        <dbReference type="ARBA" id="ARBA00022771"/>
    </source>
</evidence>
<comment type="caution">
    <text evidence="6">The sequence shown here is derived from an EMBL/GenBank/DDBJ whole genome shotgun (WGS) entry which is preliminary data.</text>
</comment>
<sequence>MTITMAELPDLGKHCGLGSCKQIDFLPILCNFCQTYFCKEHIFTDDHLCKAVNSSAPKVLGKIGTHECSFPNCCHRDVSRLECPGCSKHFCLTHRFPDTHSCISYVPPKEYMPETSKLVRKIQEKAVQLSRPMVGKSSKMSAKVQLMKIKQKAIGLNNIPQEEKVFFLVKSEKGDIPVFVSKYWSVGKAVDSIASLCNVVNNNHKLNVPKLCLFKEDTNLYDRTGAKIMELVESEFSHSGSTHTLKLFISE</sequence>
<dbReference type="PANTHER" id="PTHR14677">
    <property type="entry name" value="ARSENITE INDUCUBLE RNA ASSOCIATED PROTEIN AIP-1-RELATED"/>
    <property type="match status" value="1"/>
</dbReference>
<keyword evidence="7" id="KW-1185">Reference proteome</keyword>
<keyword evidence="2 4" id="KW-0863">Zinc-finger</keyword>
<dbReference type="GO" id="GO:0045047">
    <property type="term" value="P:protein targeting to ER"/>
    <property type="evidence" value="ECO:0007669"/>
    <property type="project" value="TreeGrafter"/>
</dbReference>
<dbReference type="Pfam" id="PF25327">
    <property type="entry name" value="UBL_ZFAND1"/>
    <property type="match status" value="1"/>
</dbReference>
<dbReference type="Gene3D" id="4.10.1110.10">
    <property type="entry name" value="AN1-like Zinc finger"/>
    <property type="match status" value="2"/>
</dbReference>
<evidence type="ECO:0000256" key="1">
    <source>
        <dbReference type="ARBA" id="ARBA00022723"/>
    </source>
</evidence>
<dbReference type="AlphaFoldDB" id="A0AA88HRQ2"/>
<feature type="domain" description="AN1-type" evidence="5">
    <location>
        <begin position="9"/>
        <end position="57"/>
    </location>
</feature>
<evidence type="ECO:0000256" key="3">
    <source>
        <dbReference type="ARBA" id="ARBA00022833"/>
    </source>
</evidence>
<proteinExistence type="predicted"/>
<organism evidence="6 7">
    <name type="scientific">Artemia franciscana</name>
    <name type="common">Brine shrimp</name>
    <name type="synonym">Artemia sanfranciscana</name>
    <dbReference type="NCBI Taxonomy" id="6661"/>
    <lineage>
        <taxon>Eukaryota</taxon>
        <taxon>Metazoa</taxon>
        <taxon>Ecdysozoa</taxon>
        <taxon>Arthropoda</taxon>
        <taxon>Crustacea</taxon>
        <taxon>Branchiopoda</taxon>
        <taxon>Anostraca</taxon>
        <taxon>Artemiidae</taxon>
        <taxon>Artemia</taxon>
    </lineage>
</organism>
<evidence type="ECO:0000259" key="5">
    <source>
        <dbReference type="PROSITE" id="PS51039"/>
    </source>
</evidence>
<keyword evidence="1" id="KW-0479">Metal-binding</keyword>
<name>A0AA88HRQ2_ARTSF</name>
<evidence type="ECO:0000256" key="4">
    <source>
        <dbReference type="PROSITE-ProRule" id="PRU00449"/>
    </source>
</evidence>
<dbReference type="PANTHER" id="PTHR14677:SF20">
    <property type="entry name" value="ZINC FINGER AN1-TYPE CONTAINING 2A-RELATED"/>
    <property type="match status" value="1"/>
</dbReference>
<dbReference type="Proteomes" id="UP001187531">
    <property type="component" value="Unassembled WGS sequence"/>
</dbReference>
<dbReference type="InterPro" id="IPR057358">
    <property type="entry name" value="UBL_ZFAND1-like"/>
</dbReference>
<dbReference type="GO" id="GO:0043161">
    <property type="term" value="P:proteasome-mediated ubiquitin-dependent protein catabolic process"/>
    <property type="evidence" value="ECO:0007669"/>
    <property type="project" value="TreeGrafter"/>
</dbReference>
<protein>
    <recommendedName>
        <fullName evidence="5">AN1-type domain-containing protein</fullName>
    </recommendedName>
</protein>
<evidence type="ECO:0000313" key="6">
    <source>
        <dbReference type="EMBL" id="KAK2709747.1"/>
    </source>
</evidence>
<keyword evidence="3" id="KW-0862">Zinc</keyword>
<dbReference type="GO" id="GO:0008270">
    <property type="term" value="F:zinc ion binding"/>
    <property type="evidence" value="ECO:0007669"/>
    <property type="project" value="UniProtKB-KW"/>
</dbReference>
<dbReference type="EMBL" id="JAVRJZ010000017">
    <property type="protein sequence ID" value="KAK2709747.1"/>
    <property type="molecule type" value="Genomic_DNA"/>
</dbReference>
<dbReference type="SUPFAM" id="SSF118310">
    <property type="entry name" value="AN1-like Zinc finger"/>
    <property type="match status" value="2"/>
</dbReference>
<reference evidence="6" key="1">
    <citation type="submission" date="2023-07" db="EMBL/GenBank/DDBJ databases">
        <title>Chromosome-level genome assembly of Artemia franciscana.</title>
        <authorList>
            <person name="Jo E."/>
        </authorList>
    </citation>
    <scope>NUCLEOTIDE SEQUENCE</scope>
    <source>
        <tissue evidence="6">Whole body</tissue>
    </source>
</reference>
<dbReference type="SMART" id="SM00154">
    <property type="entry name" value="ZnF_AN1"/>
    <property type="match status" value="2"/>
</dbReference>
<feature type="domain" description="AN1-type" evidence="5">
    <location>
        <begin position="62"/>
        <end position="110"/>
    </location>
</feature>
<dbReference type="InterPro" id="IPR035896">
    <property type="entry name" value="AN1-like_Znf"/>
</dbReference>
<gene>
    <name evidence="6" type="ORF">QYM36_013426</name>
</gene>
<dbReference type="Pfam" id="PF01428">
    <property type="entry name" value="zf-AN1"/>
    <property type="match status" value="2"/>
</dbReference>
<accession>A0AA88HRQ2</accession>
<dbReference type="GO" id="GO:0005783">
    <property type="term" value="C:endoplasmic reticulum"/>
    <property type="evidence" value="ECO:0007669"/>
    <property type="project" value="TreeGrafter"/>
</dbReference>
<dbReference type="PROSITE" id="PS51039">
    <property type="entry name" value="ZF_AN1"/>
    <property type="match status" value="2"/>
</dbReference>
<evidence type="ECO:0000313" key="7">
    <source>
        <dbReference type="Proteomes" id="UP001187531"/>
    </source>
</evidence>